<dbReference type="NCBIfam" id="TIGR02605">
    <property type="entry name" value="CxxC_CxxC_SSSS"/>
    <property type="match status" value="1"/>
</dbReference>
<dbReference type="EMBL" id="DF976999">
    <property type="protein sequence ID" value="GAQ24192.1"/>
    <property type="molecule type" value="Genomic_DNA"/>
</dbReference>
<protein>
    <submittedName>
        <fullName evidence="3">Regulatory protein, FmdB family</fullName>
    </submittedName>
</protein>
<dbReference type="RefSeq" id="WP_059031301.1">
    <property type="nucleotide sequence ID" value="NZ_BSDN01000001.1"/>
</dbReference>
<feature type="compositionally biased region" description="Low complexity" evidence="1">
    <location>
        <begin position="54"/>
        <end position="68"/>
    </location>
</feature>
<dbReference type="OrthoDB" id="9813321at2"/>
<name>A0A0U9HBQ8_9FIRM</name>
<dbReference type="STRING" id="224999.GCA_001485475_00171"/>
<dbReference type="AlphaFoldDB" id="A0A0U9HBQ8"/>
<dbReference type="SMART" id="SM00834">
    <property type="entry name" value="CxxC_CXXC_SSSS"/>
    <property type="match status" value="1"/>
</dbReference>
<evidence type="ECO:0000256" key="1">
    <source>
        <dbReference type="SAM" id="MobiDB-lite"/>
    </source>
</evidence>
<accession>A0A0U9HBQ8</accession>
<keyword evidence="4" id="KW-1185">Reference proteome</keyword>
<feature type="region of interest" description="Disordered" evidence="1">
    <location>
        <begin position="49"/>
        <end position="68"/>
    </location>
</feature>
<evidence type="ECO:0000259" key="2">
    <source>
        <dbReference type="SMART" id="SM00834"/>
    </source>
</evidence>
<proteinExistence type="predicted"/>
<feature type="domain" description="Putative regulatory protein FmdB zinc ribbon" evidence="2">
    <location>
        <begin position="1"/>
        <end position="41"/>
    </location>
</feature>
<dbReference type="InterPro" id="IPR013429">
    <property type="entry name" value="Regulatory_FmdB_Zinc_ribbon"/>
</dbReference>
<sequence>MPTFDFECQKCGHRFSEFVSIKDKEKVRCPICEGEVKQLFTGFLFTRKNGSGGSSCSSCSGNCSSCSH</sequence>
<gene>
    <name evidence="3" type="ORF">TSYNT_515</name>
</gene>
<reference evidence="3" key="1">
    <citation type="journal article" date="2016" name="Genome Announc.">
        <title>Draft Genome Sequence of the Syntrophic Lactate-Degrading Bacterium Tepidanaerobacter syntrophicus JLT.</title>
        <authorList>
            <person name="Matsuura N."/>
            <person name="Ohashi A."/>
            <person name="Tourlousse D.M."/>
            <person name="Sekiguchi Y."/>
        </authorList>
    </citation>
    <scope>NUCLEOTIDE SEQUENCE [LARGE SCALE GENOMIC DNA]</scope>
    <source>
        <strain evidence="3">JL</strain>
    </source>
</reference>
<dbReference type="Gene3D" id="2.20.28.30">
    <property type="entry name" value="RNA polymerase ii, chain L"/>
    <property type="match status" value="1"/>
</dbReference>
<organism evidence="3">
    <name type="scientific">Tepidanaerobacter syntrophicus</name>
    <dbReference type="NCBI Taxonomy" id="224999"/>
    <lineage>
        <taxon>Bacteria</taxon>
        <taxon>Bacillati</taxon>
        <taxon>Bacillota</taxon>
        <taxon>Clostridia</taxon>
        <taxon>Thermosediminibacterales</taxon>
        <taxon>Tepidanaerobacteraceae</taxon>
        <taxon>Tepidanaerobacter</taxon>
    </lineage>
</organism>
<evidence type="ECO:0000313" key="3">
    <source>
        <dbReference type="EMBL" id="GAQ24192.1"/>
    </source>
</evidence>
<dbReference type="Proteomes" id="UP000062160">
    <property type="component" value="Unassembled WGS sequence"/>
</dbReference>
<dbReference type="Pfam" id="PF09723">
    <property type="entry name" value="Zn_ribbon_8"/>
    <property type="match status" value="1"/>
</dbReference>
<evidence type="ECO:0000313" key="4">
    <source>
        <dbReference type="Proteomes" id="UP000062160"/>
    </source>
</evidence>